<dbReference type="GO" id="GO:0008270">
    <property type="term" value="F:zinc ion binding"/>
    <property type="evidence" value="ECO:0007669"/>
    <property type="project" value="UniProtKB-UniRule"/>
</dbReference>
<feature type="binding site" evidence="5">
    <location>
        <position position="50"/>
    </location>
    <ligand>
        <name>Zn(2+)</name>
        <dbReference type="ChEBI" id="CHEBI:29105"/>
    </ligand>
</feature>
<proteinExistence type="predicted"/>
<dbReference type="PANTHER" id="PTHR23235">
    <property type="entry name" value="KRUEPPEL-LIKE TRANSCRIPTION FACTOR"/>
    <property type="match status" value="1"/>
</dbReference>
<keyword evidence="1 5" id="KW-0479">Metal-binding</keyword>
<keyword evidence="10" id="KW-1185">Reference proteome</keyword>
<feature type="domain" description="C2H2-type" evidence="7">
    <location>
        <begin position="294"/>
        <end position="321"/>
    </location>
</feature>
<dbReference type="InterPro" id="IPR012934">
    <property type="entry name" value="Znf_AD"/>
</dbReference>
<dbReference type="InterPro" id="IPR036236">
    <property type="entry name" value="Znf_C2H2_sf"/>
</dbReference>
<keyword evidence="3 5" id="KW-0862">Zinc</keyword>
<organism evidence="9 10">
    <name type="scientific">Culex pipiens pipiens</name>
    <name type="common">Northern house mosquito</name>
    <dbReference type="NCBI Taxonomy" id="38569"/>
    <lineage>
        <taxon>Eukaryota</taxon>
        <taxon>Metazoa</taxon>
        <taxon>Ecdysozoa</taxon>
        <taxon>Arthropoda</taxon>
        <taxon>Hexapoda</taxon>
        <taxon>Insecta</taxon>
        <taxon>Pterygota</taxon>
        <taxon>Neoptera</taxon>
        <taxon>Endopterygota</taxon>
        <taxon>Diptera</taxon>
        <taxon>Nematocera</taxon>
        <taxon>Culicoidea</taxon>
        <taxon>Culicidae</taxon>
        <taxon>Culicinae</taxon>
        <taxon>Culicini</taxon>
        <taxon>Culex</taxon>
        <taxon>Culex</taxon>
    </lineage>
</organism>
<feature type="domain" description="C2H2-type" evidence="7">
    <location>
        <begin position="407"/>
        <end position="434"/>
    </location>
</feature>
<feature type="domain" description="C2H2-type" evidence="7">
    <location>
        <begin position="258"/>
        <end position="288"/>
    </location>
</feature>
<name>A0ABD1DWE7_CULPP</name>
<dbReference type="EMBL" id="JBEHCU010001853">
    <property type="protein sequence ID" value="KAL1403237.1"/>
    <property type="molecule type" value="Genomic_DNA"/>
</dbReference>
<sequence length="461" mass="52723">MDQPSMVCRVCASGVPEFDDSTVQFSSVSGIYQTLTSLKPITMDLPDVTCQSCYTKLVEFDDFRTVCLEAFEKLLKAAKGKISKVEPLAEDDDKPNLEALQFQLGEADEEEFDQNMLDVKVEMLDEDGQPDGASQSSIGDDDKEDDSSSSDDESSESYDSEDSMEEQKPRRKRGPYKKRTGTRKYSVSQKKSNEKRDKLQCDKCDKFFYDQKRFEGHQRVHQGLKEAKCDICGKMFSKWYYMHIHHKLEHTGEQREQFACDVPDCGAVFKQKVSLQMHRRKKHEPNSEPETPTHICDECGKTCTSASNLRIHKYSHGGNHPIPCTMCDRRFESQSKLKVHMMRHEGIKRYTCSVCGLKKTTVTELKIHMNTHTREKVYPCDVCSAVFSTIGGRSRHIKVVHQGIKAFKCTFCEKSFGKAETLKHHVMTHTGEKPHACDQCDRRFIQLVALQSHKKTHNKGL</sequence>
<dbReference type="PROSITE" id="PS50157">
    <property type="entry name" value="ZINC_FINGER_C2H2_2"/>
    <property type="match status" value="9"/>
</dbReference>
<feature type="compositionally biased region" description="Acidic residues" evidence="6">
    <location>
        <begin position="139"/>
        <end position="164"/>
    </location>
</feature>
<reference evidence="9 10" key="1">
    <citation type="submission" date="2024-05" db="EMBL/GenBank/DDBJ databases">
        <title>Culex pipiens pipiens assembly and annotation.</title>
        <authorList>
            <person name="Alout H."/>
            <person name="Durand T."/>
        </authorList>
    </citation>
    <scope>NUCLEOTIDE SEQUENCE [LARGE SCALE GENOMIC DNA]</scope>
    <source>
        <strain evidence="9">HA-2024</strain>
        <tissue evidence="9">Whole body</tissue>
    </source>
</reference>
<feature type="domain" description="C2H2-type" evidence="7">
    <location>
        <begin position="322"/>
        <end position="349"/>
    </location>
</feature>
<dbReference type="AlphaFoldDB" id="A0ABD1DWE7"/>
<evidence type="ECO:0000256" key="1">
    <source>
        <dbReference type="ARBA" id="ARBA00022723"/>
    </source>
</evidence>
<dbReference type="PROSITE" id="PS00028">
    <property type="entry name" value="ZINC_FINGER_C2H2_1"/>
    <property type="match status" value="8"/>
</dbReference>
<comment type="caution">
    <text evidence="9">The sequence shown here is derived from an EMBL/GenBank/DDBJ whole genome shotgun (WGS) entry which is preliminary data.</text>
</comment>
<evidence type="ECO:0000259" key="7">
    <source>
        <dbReference type="PROSITE" id="PS50157"/>
    </source>
</evidence>
<evidence type="ECO:0000313" key="10">
    <source>
        <dbReference type="Proteomes" id="UP001562425"/>
    </source>
</evidence>
<feature type="domain" description="C2H2-type" evidence="7">
    <location>
        <begin position="227"/>
        <end position="255"/>
    </location>
</feature>
<dbReference type="Proteomes" id="UP001562425">
    <property type="component" value="Unassembled WGS sequence"/>
</dbReference>
<dbReference type="Gene3D" id="3.30.160.60">
    <property type="entry name" value="Classic Zinc Finger"/>
    <property type="match status" value="7"/>
</dbReference>
<feature type="binding site" evidence="5">
    <location>
        <position position="53"/>
    </location>
    <ligand>
        <name>Zn(2+)</name>
        <dbReference type="ChEBI" id="CHEBI:29105"/>
    </ligand>
</feature>
<dbReference type="PANTHER" id="PTHR23235:SF120">
    <property type="entry name" value="KRUPPEL-LIKE FACTOR 15"/>
    <property type="match status" value="1"/>
</dbReference>
<dbReference type="InterPro" id="IPR013087">
    <property type="entry name" value="Znf_C2H2_type"/>
</dbReference>
<evidence type="ECO:0000256" key="2">
    <source>
        <dbReference type="ARBA" id="ARBA00022771"/>
    </source>
</evidence>
<evidence type="ECO:0008006" key="11">
    <source>
        <dbReference type="Google" id="ProtNLM"/>
    </source>
</evidence>
<evidence type="ECO:0000313" key="9">
    <source>
        <dbReference type="EMBL" id="KAL1403237.1"/>
    </source>
</evidence>
<feature type="binding site" evidence="5">
    <location>
        <position position="11"/>
    </location>
    <ligand>
        <name>Zn(2+)</name>
        <dbReference type="ChEBI" id="CHEBI:29105"/>
    </ligand>
</feature>
<dbReference type="SUPFAM" id="SSF57667">
    <property type="entry name" value="beta-beta-alpha zinc fingers"/>
    <property type="match status" value="5"/>
</dbReference>
<evidence type="ECO:0000256" key="3">
    <source>
        <dbReference type="ARBA" id="ARBA00022833"/>
    </source>
</evidence>
<feature type="domain" description="C2H2-type" evidence="7">
    <location>
        <begin position="350"/>
        <end position="377"/>
    </location>
</feature>
<feature type="domain" description="C2H2-type" evidence="7">
    <location>
        <begin position="199"/>
        <end position="226"/>
    </location>
</feature>
<evidence type="ECO:0000256" key="4">
    <source>
        <dbReference type="PROSITE-ProRule" id="PRU00042"/>
    </source>
</evidence>
<keyword evidence="2 4" id="KW-0863">Zinc-finger</keyword>
<feature type="domain" description="C2H2-type" evidence="7">
    <location>
        <begin position="435"/>
        <end position="457"/>
    </location>
</feature>
<dbReference type="SMART" id="SM00868">
    <property type="entry name" value="zf-AD"/>
    <property type="match status" value="1"/>
</dbReference>
<feature type="region of interest" description="Disordered" evidence="6">
    <location>
        <begin position="126"/>
        <end position="194"/>
    </location>
</feature>
<feature type="binding site" evidence="5">
    <location>
        <position position="8"/>
    </location>
    <ligand>
        <name>Zn(2+)</name>
        <dbReference type="ChEBI" id="CHEBI:29105"/>
    </ligand>
</feature>
<dbReference type="FunFam" id="3.30.160.60:FF:002169">
    <property type="entry name" value="Zgc:174573"/>
    <property type="match status" value="1"/>
</dbReference>
<feature type="compositionally biased region" description="Basic residues" evidence="6">
    <location>
        <begin position="169"/>
        <end position="182"/>
    </location>
</feature>
<dbReference type="SUPFAM" id="SSF57716">
    <property type="entry name" value="Glucocorticoid receptor-like (DNA-binding domain)"/>
    <property type="match status" value="1"/>
</dbReference>
<dbReference type="SMART" id="SM00355">
    <property type="entry name" value="ZnF_C2H2"/>
    <property type="match status" value="9"/>
</dbReference>
<evidence type="ECO:0000256" key="5">
    <source>
        <dbReference type="PROSITE-ProRule" id="PRU01263"/>
    </source>
</evidence>
<protein>
    <recommendedName>
        <fullName evidence="11">Zinc finger protein</fullName>
    </recommendedName>
</protein>
<feature type="domain" description="C2H2-type" evidence="7">
    <location>
        <begin position="378"/>
        <end position="406"/>
    </location>
</feature>
<feature type="domain" description="ZAD" evidence="8">
    <location>
        <begin position="6"/>
        <end position="77"/>
    </location>
</feature>
<evidence type="ECO:0000256" key="6">
    <source>
        <dbReference type="SAM" id="MobiDB-lite"/>
    </source>
</evidence>
<dbReference type="Pfam" id="PF13912">
    <property type="entry name" value="zf-C2H2_6"/>
    <property type="match status" value="2"/>
</dbReference>
<dbReference type="Pfam" id="PF00096">
    <property type="entry name" value="zf-C2H2"/>
    <property type="match status" value="6"/>
</dbReference>
<evidence type="ECO:0000259" key="8">
    <source>
        <dbReference type="PROSITE" id="PS51915"/>
    </source>
</evidence>
<accession>A0ABD1DWE7</accession>
<dbReference type="PROSITE" id="PS51915">
    <property type="entry name" value="ZAD"/>
    <property type="match status" value="1"/>
</dbReference>
<gene>
    <name evidence="9" type="ORF">pipiens_019454</name>
</gene>